<gene>
    <name evidence="2" type="ORF">GCM10009554_05110</name>
</gene>
<dbReference type="InterPro" id="IPR009732">
    <property type="entry name" value="DUF1304"/>
</dbReference>
<feature type="transmembrane region" description="Helical" evidence="1">
    <location>
        <begin position="6"/>
        <end position="27"/>
    </location>
</feature>
<comment type="caution">
    <text evidence="2">The sequence shown here is derived from an EMBL/GenBank/DDBJ whole genome shotgun (WGS) entry which is preliminary data.</text>
</comment>
<dbReference type="EMBL" id="BAAAHK010000002">
    <property type="protein sequence ID" value="GAA0925529.1"/>
    <property type="molecule type" value="Genomic_DNA"/>
</dbReference>
<proteinExistence type="predicted"/>
<feature type="transmembrane region" description="Helical" evidence="1">
    <location>
        <begin position="48"/>
        <end position="72"/>
    </location>
</feature>
<evidence type="ECO:0000313" key="2">
    <source>
        <dbReference type="EMBL" id="GAA0925529.1"/>
    </source>
</evidence>
<evidence type="ECO:0000313" key="3">
    <source>
        <dbReference type="Proteomes" id="UP001500542"/>
    </source>
</evidence>
<keyword evidence="1" id="KW-0472">Membrane</keyword>
<name>A0ABP3ZQ10_9ACTN</name>
<feature type="transmembrane region" description="Helical" evidence="1">
    <location>
        <begin position="78"/>
        <end position="100"/>
    </location>
</feature>
<dbReference type="Pfam" id="PF06993">
    <property type="entry name" value="DUF1304"/>
    <property type="match status" value="1"/>
</dbReference>
<dbReference type="Proteomes" id="UP001500542">
    <property type="component" value="Unassembled WGS sequence"/>
</dbReference>
<protein>
    <submittedName>
        <fullName evidence="2">Uncharacterized protein</fullName>
    </submittedName>
</protein>
<organism evidence="2 3">
    <name type="scientific">Kribbella koreensis</name>
    <dbReference type="NCBI Taxonomy" id="57909"/>
    <lineage>
        <taxon>Bacteria</taxon>
        <taxon>Bacillati</taxon>
        <taxon>Actinomycetota</taxon>
        <taxon>Actinomycetes</taxon>
        <taxon>Propionibacteriales</taxon>
        <taxon>Kribbellaceae</taxon>
        <taxon>Kribbella</taxon>
    </lineage>
</organism>
<sequence length="125" mass="14049">MSTAVQVLAVVIGVILVSVWAMELWFYKNRRLYFMFLIKPADYDGVRLWRICIAYYNLTTAAALFIGTYLLHTSHPDAGQALILFTACQHVFLAVVMLVTQPKLWLNSVMEAVPNLVLLVVAATT</sequence>
<accession>A0ABP3ZQ10</accession>
<keyword evidence="3" id="KW-1185">Reference proteome</keyword>
<dbReference type="RefSeq" id="WP_343964340.1">
    <property type="nucleotide sequence ID" value="NZ_BAAAHK010000002.1"/>
</dbReference>
<evidence type="ECO:0000256" key="1">
    <source>
        <dbReference type="SAM" id="Phobius"/>
    </source>
</evidence>
<reference evidence="3" key="1">
    <citation type="journal article" date="2019" name="Int. J. Syst. Evol. Microbiol.">
        <title>The Global Catalogue of Microorganisms (GCM) 10K type strain sequencing project: providing services to taxonomists for standard genome sequencing and annotation.</title>
        <authorList>
            <consortium name="The Broad Institute Genomics Platform"/>
            <consortium name="The Broad Institute Genome Sequencing Center for Infectious Disease"/>
            <person name="Wu L."/>
            <person name="Ma J."/>
        </authorList>
    </citation>
    <scope>NUCLEOTIDE SEQUENCE [LARGE SCALE GENOMIC DNA]</scope>
    <source>
        <strain evidence="3">JCM 10977</strain>
    </source>
</reference>
<keyword evidence="1" id="KW-0812">Transmembrane</keyword>
<keyword evidence="1" id="KW-1133">Transmembrane helix</keyword>